<dbReference type="Pfam" id="PF02630">
    <property type="entry name" value="SCO1-SenC"/>
    <property type="match status" value="1"/>
</dbReference>
<proteinExistence type="inferred from homology"/>
<keyword evidence="5" id="KW-0732">Signal</keyword>
<feature type="chain" id="PRO_5030944733" evidence="5">
    <location>
        <begin position="29"/>
        <end position="232"/>
    </location>
</feature>
<evidence type="ECO:0000313" key="8">
    <source>
        <dbReference type="Proteomes" id="UP000559626"/>
    </source>
</evidence>
<keyword evidence="4" id="KW-1015">Disulfide bond</keyword>
<reference evidence="7 8" key="1">
    <citation type="submission" date="2020-04" db="EMBL/GenBank/DDBJ databases">
        <title>Hymenobacter polaris sp. nov., isolated from Arctic soil.</title>
        <authorList>
            <person name="Dahal R.H."/>
        </authorList>
    </citation>
    <scope>NUCLEOTIDE SEQUENCE [LARGE SCALE GENOMIC DNA]</scope>
    <source>
        <strain evidence="7 8">RP-2-7</strain>
    </source>
</reference>
<accession>A0A7Y0AAY7</accession>
<dbReference type="Gene3D" id="3.40.30.10">
    <property type="entry name" value="Glutaredoxin"/>
    <property type="match status" value="1"/>
</dbReference>
<feature type="signal peptide" evidence="5">
    <location>
        <begin position="1"/>
        <end position="28"/>
    </location>
</feature>
<dbReference type="PANTHER" id="PTHR12151:SF25">
    <property type="entry name" value="LINALOOL DEHYDRATASE_ISOMERASE DOMAIN-CONTAINING PROTEIN"/>
    <property type="match status" value="1"/>
</dbReference>
<dbReference type="Proteomes" id="UP000559626">
    <property type="component" value="Unassembled WGS sequence"/>
</dbReference>
<gene>
    <name evidence="7" type="ORF">HHL22_02240</name>
</gene>
<dbReference type="CDD" id="cd02968">
    <property type="entry name" value="SCO"/>
    <property type="match status" value="1"/>
</dbReference>
<dbReference type="SUPFAM" id="SSF52833">
    <property type="entry name" value="Thioredoxin-like"/>
    <property type="match status" value="1"/>
</dbReference>
<dbReference type="PANTHER" id="PTHR12151">
    <property type="entry name" value="ELECTRON TRANSPORT PROTIN SCO1/SENC FAMILY MEMBER"/>
    <property type="match status" value="1"/>
</dbReference>
<comment type="similarity">
    <text evidence="1">Belongs to the SCO1/2 family.</text>
</comment>
<keyword evidence="3" id="KW-0479">Metal-binding</keyword>
<keyword evidence="8" id="KW-1185">Reference proteome</keyword>
<name>A0A7Y0AAY7_9BACT</name>
<feature type="domain" description="Thioredoxin" evidence="6">
    <location>
        <begin position="54"/>
        <end position="222"/>
    </location>
</feature>
<comment type="caution">
    <text evidence="7">The sequence shown here is derived from an EMBL/GenBank/DDBJ whole genome shotgun (WGS) entry which is preliminary data.</text>
</comment>
<evidence type="ECO:0000256" key="4">
    <source>
        <dbReference type="PIRSR" id="PIRSR603782-2"/>
    </source>
</evidence>
<feature type="disulfide bond" description="Redox-active" evidence="4">
    <location>
        <begin position="92"/>
        <end position="96"/>
    </location>
</feature>
<dbReference type="AlphaFoldDB" id="A0A7Y0AAY7"/>
<dbReference type="InterPro" id="IPR013766">
    <property type="entry name" value="Thioredoxin_domain"/>
</dbReference>
<protein>
    <submittedName>
        <fullName evidence="7">SCO family protein</fullName>
    </submittedName>
</protein>
<evidence type="ECO:0000256" key="3">
    <source>
        <dbReference type="PIRSR" id="PIRSR603782-1"/>
    </source>
</evidence>
<sequence>MKLRNVLPVALLALGALSSCGGNSSASAGPEANAGRLPYLGEAERVAVPGHDTLTRYPTVPAFRLRDQDGHLITNQSLAGKVYVTDFFFATCPGICPKEQGEMLKVYKQYASNPRVVFLSHTIDPDHDTQAVLSDYARRLTVSAGANWRFARTSRDSAYALARAYFTGAMPDKAAPGGIAHSGTFALVDDQGHVRGLYDSLNPQQIALLLHDLPLLLAEVQARPSQPATASR</sequence>
<evidence type="ECO:0000313" key="7">
    <source>
        <dbReference type="EMBL" id="NML64015.1"/>
    </source>
</evidence>
<evidence type="ECO:0000256" key="5">
    <source>
        <dbReference type="SAM" id="SignalP"/>
    </source>
</evidence>
<feature type="binding site" evidence="3">
    <location>
        <position position="96"/>
    </location>
    <ligand>
        <name>Cu cation</name>
        <dbReference type="ChEBI" id="CHEBI:23378"/>
    </ligand>
</feature>
<organism evidence="7 8">
    <name type="scientific">Hymenobacter polaris</name>
    <dbReference type="NCBI Taxonomy" id="2682546"/>
    <lineage>
        <taxon>Bacteria</taxon>
        <taxon>Pseudomonadati</taxon>
        <taxon>Bacteroidota</taxon>
        <taxon>Cytophagia</taxon>
        <taxon>Cytophagales</taxon>
        <taxon>Hymenobacteraceae</taxon>
        <taxon>Hymenobacter</taxon>
    </lineage>
</organism>
<evidence type="ECO:0000256" key="1">
    <source>
        <dbReference type="ARBA" id="ARBA00010996"/>
    </source>
</evidence>
<dbReference type="RefSeq" id="WP_169529342.1">
    <property type="nucleotide sequence ID" value="NZ_JABBGH010000001.1"/>
</dbReference>
<dbReference type="GO" id="GO:0046872">
    <property type="term" value="F:metal ion binding"/>
    <property type="evidence" value="ECO:0007669"/>
    <property type="project" value="UniProtKB-KW"/>
</dbReference>
<evidence type="ECO:0000259" key="6">
    <source>
        <dbReference type="PROSITE" id="PS51352"/>
    </source>
</evidence>
<evidence type="ECO:0000256" key="2">
    <source>
        <dbReference type="ARBA" id="ARBA00023008"/>
    </source>
</evidence>
<feature type="binding site" evidence="3">
    <location>
        <position position="92"/>
    </location>
    <ligand>
        <name>Cu cation</name>
        <dbReference type="ChEBI" id="CHEBI:23378"/>
    </ligand>
</feature>
<keyword evidence="2 3" id="KW-0186">Copper</keyword>
<feature type="binding site" evidence="3">
    <location>
        <position position="181"/>
    </location>
    <ligand>
        <name>Cu cation</name>
        <dbReference type="ChEBI" id="CHEBI:23378"/>
    </ligand>
</feature>
<dbReference type="PROSITE" id="PS51352">
    <property type="entry name" value="THIOREDOXIN_2"/>
    <property type="match status" value="1"/>
</dbReference>
<dbReference type="EMBL" id="JABBGH010000001">
    <property type="protein sequence ID" value="NML64015.1"/>
    <property type="molecule type" value="Genomic_DNA"/>
</dbReference>
<dbReference type="InterPro" id="IPR036249">
    <property type="entry name" value="Thioredoxin-like_sf"/>
</dbReference>
<dbReference type="PROSITE" id="PS51257">
    <property type="entry name" value="PROKAR_LIPOPROTEIN"/>
    <property type="match status" value="1"/>
</dbReference>
<dbReference type="InterPro" id="IPR003782">
    <property type="entry name" value="SCO1/SenC"/>
</dbReference>